<gene>
    <name evidence="20" type="ORF">ACA1_282180</name>
</gene>
<feature type="compositionally biased region" description="Basic and acidic residues" evidence="17">
    <location>
        <begin position="293"/>
        <end position="311"/>
    </location>
</feature>
<evidence type="ECO:0000256" key="11">
    <source>
        <dbReference type="ARBA" id="ARBA00039894"/>
    </source>
</evidence>
<evidence type="ECO:0000256" key="12">
    <source>
        <dbReference type="ARBA" id="ARBA00041798"/>
    </source>
</evidence>
<keyword evidence="15" id="KW-0479">Metal-binding</keyword>
<feature type="compositionally biased region" description="Acidic residues" evidence="17">
    <location>
        <begin position="312"/>
        <end position="327"/>
    </location>
</feature>
<dbReference type="EC" id="2.3.2.23" evidence="3"/>
<dbReference type="VEuPathDB" id="AmoebaDB:ACA1_282180"/>
<dbReference type="InterPro" id="IPR000315">
    <property type="entry name" value="Znf_B-box"/>
</dbReference>
<dbReference type="SUPFAM" id="SSF57845">
    <property type="entry name" value="B-box zinc-binding domain"/>
    <property type="match status" value="1"/>
</dbReference>
<proteinExistence type="predicted"/>
<dbReference type="CDD" id="cd19769">
    <property type="entry name" value="Bbox2_TRIM16-like"/>
    <property type="match status" value="1"/>
</dbReference>
<organism evidence="20 21">
    <name type="scientific">Acanthamoeba castellanii (strain ATCC 30010 / Neff)</name>
    <dbReference type="NCBI Taxonomy" id="1257118"/>
    <lineage>
        <taxon>Eukaryota</taxon>
        <taxon>Amoebozoa</taxon>
        <taxon>Discosea</taxon>
        <taxon>Longamoebia</taxon>
        <taxon>Centramoebida</taxon>
        <taxon>Acanthamoebidae</taxon>
        <taxon>Acanthamoeba</taxon>
    </lineage>
</organism>
<dbReference type="Pfam" id="PF00643">
    <property type="entry name" value="zf-B_box"/>
    <property type="match status" value="1"/>
</dbReference>
<dbReference type="GO" id="GO:0061631">
    <property type="term" value="F:ubiquitin conjugating enzyme activity"/>
    <property type="evidence" value="ECO:0007669"/>
    <property type="project" value="UniProtKB-EC"/>
</dbReference>
<feature type="region of interest" description="Disordered" evidence="17">
    <location>
        <begin position="20"/>
        <end position="49"/>
    </location>
</feature>
<evidence type="ECO:0000256" key="2">
    <source>
        <dbReference type="ARBA" id="ARBA00004496"/>
    </source>
</evidence>
<dbReference type="GO" id="GO:0008270">
    <property type="term" value="F:zinc ion binding"/>
    <property type="evidence" value="ECO:0007669"/>
    <property type="project" value="UniProtKB-KW"/>
</dbReference>
<dbReference type="Gene3D" id="3.10.110.10">
    <property type="entry name" value="Ubiquitin Conjugating Enzyme"/>
    <property type="match status" value="1"/>
</dbReference>
<evidence type="ECO:0000256" key="9">
    <source>
        <dbReference type="ARBA" id="ARBA00022840"/>
    </source>
</evidence>
<dbReference type="PANTHER" id="PTHR46116">
    <property type="entry name" value="(E3-INDEPENDENT) E2 UBIQUITIN-CONJUGATING ENZYME"/>
    <property type="match status" value="1"/>
</dbReference>
<evidence type="ECO:0000256" key="15">
    <source>
        <dbReference type="PROSITE-ProRule" id="PRU00024"/>
    </source>
</evidence>
<keyword evidence="21" id="KW-1185">Reference proteome</keyword>
<dbReference type="GeneID" id="14921929"/>
<accession>L8H6C6</accession>
<dbReference type="EMBL" id="KB007908">
    <property type="protein sequence ID" value="ELR21054.1"/>
    <property type="molecule type" value="Genomic_DNA"/>
</dbReference>
<evidence type="ECO:0000313" key="20">
    <source>
        <dbReference type="EMBL" id="ELR21054.1"/>
    </source>
</evidence>
<feature type="compositionally biased region" description="Acidic residues" evidence="17">
    <location>
        <begin position="813"/>
        <end position="828"/>
    </location>
</feature>
<feature type="domain" description="UBC core" evidence="19">
    <location>
        <begin position="48"/>
        <end position="222"/>
    </location>
</feature>
<keyword evidence="5" id="KW-0808">Transferase</keyword>
<name>L8H6C6_ACACF</name>
<evidence type="ECO:0000256" key="17">
    <source>
        <dbReference type="SAM" id="MobiDB-lite"/>
    </source>
</evidence>
<dbReference type="InterPro" id="IPR016135">
    <property type="entry name" value="UBQ-conjugating_enzyme/RWD"/>
</dbReference>
<dbReference type="Proteomes" id="UP000011083">
    <property type="component" value="Unassembled WGS sequence"/>
</dbReference>
<keyword evidence="15" id="KW-0862">Zinc</keyword>
<dbReference type="RefSeq" id="XP_004344797.1">
    <property type="nucleotide sequence ID" value="XM_004344747.1"/>
</dbReference>
<dbReference type="KEGG" id="acan:ACA1_282180"/>
<evidence type="ECO:0000256" key="10">
    <source>
        <dbReference type="ARBA" id="ARBA00023242"/>
    </source>
</evidence>
<dbReference type="OrthoDB" id="1926878at2759"/>
<dbReference type="AlphaFoldDB" id="L8H6C6"/>
<feature type="domain" description="B box-type" evidence="18">
    <location>
        <begin position="588"/>
        <end position="633"/>
    </location>
</feature>
<dbReference type="InterPro" id="IPR000608">
    <property type="entry name" value="UBC"/>
</dbReference>
<dbReference type="GO" id="GO:0004869">
    <property type="term" value="F:cysteine-type endopeptidase inhibitor activity"/>
    <property type="evidence" value="ECO:0007669"/>
    <property type="project" value="TreeGrafter"/>
</dbReference>
<keyword evidence="6" id="KW-0053">Apoptosis</keyword>
<evidence type="ECO:0000256" key="1">
    <source>
        <dbReference type="ARBA" id="ARBA00004123"/>
    </source>
</evidence>
<evidence type="ECO:0000259" key="19">
    <source>
        <dbReference type="PROSITE" id="PS50127"/>
    </source>
</evidence>
<evidence type="ECO:0000256" key="14">
    <source>
        <dbReference type="ARBA" id="ARBA00042401"/>
    </source>
</evidence>
<dbReference type="PROSITE" id="PS50127">
    <property type="entry name" value="UBC_2"/>
    <property type="match status" value="1"/>
</dbReference>
<evidence type="ECO:0000256" key="13">
    <source>
        <dbReference type="ARBA" id="ARBA00042316"/>
    </source>
</evidence>
<evidence type="ECO:0000256" key="8">
    <source>
        <dbReference type="ARBA" id="ARBA00022786"/>
    </source>
</evidence>
<dbReference type="SMART" id="SM00336">
    <property type="entry name" value="BBOX"/>
    <property type="match status" value="1"/>
</dbReference>
<dbReference type="SUPFAM" id="SSF54495">
    <property type="entry name" value="UBC-like"/>
    <property type="match status" value="1"/>
</dbReference>
<dbReference type="Pfam" id="PF00179">
    <property type="entry name" value="UQ_con"/>
    <property type="match status" value="1"/>
</dbReference>
<dbReference type="Gene3D" id="3.30.160.60">
    <property type="entry name" value="Classic Zinc Finger"/>
    <property type="match status" value="1"/>
</dbReference>
<feature type="compositionally biased region" description="Basic and acidic residues" evidence="17">
    <location>
        <begin position="27"/>
        <end position="48"/>
    </location>
</feature>
<evidence type="ECO:0000256" key="4">
    <source>
        <dbReference type="ARBA" id="ARBA00022490"/>
    </source>
</evidence>
<evidence type="ECO:0000256" key="3">
    <source>
        <dbReference type="ARBA" id="ARBA00012486"/>
    </source>
</evidence>
<keyword evidence="4" id="KW-0963">Cytoplasm</keyword>
<feature type="region of interest" description="Disordered" evidence="17">
    <location>
        <begin position="803"/>
        <end position="847"/>
    </location>
</feature>
<keyword evidence="10" id="KW-0539">Nucleus</keyword>
<dbReference type="SMART" id="SM00212">
    <property type="entry name" value="UBCc"/>
    <property type="match status" value="1"/>
</dbReference>
<keyword evidence="8" id="KW-0833">Ubl conjugation pathway</keyword>
<comment type="subcellular location">
    <subcellularLocation>
        <location evidence="2">Cytoplasm</location>
    </subcellularLocation>
    <subcellularLocation>
        <location evidence="1">Nucleus</location>
    </subcellularLocation>
</comment>
<keyword evidence="15" id="KW-0863">Zinc-finger</keyword>
<sequence>MDPMDEESFKLAMQLMQEEIAANESAAKSEKEAAGGDAKTDETKKQEDLDLQLAMEIQNALNAQQPKPVYGTPPPPVSFGGGFRVKPDHSEVAVPPSQEAIKRLIADLRELTSIYVASPEMHFPHDYPWRPPKVKLETTDGDTVRFNPNLYANGKVCLSILGTWSGPSWTEIQTILSTLMSIQSLMNEKPYHNEPGHEVERNSRDVTDYNDCIEHETLRVAIIGMMENPTTPDFKNVMEESFLQNYDKYISWIEKRREKDGRQMRDPFGESRGMFKYSSFVKPLEQLKATVEKRREEAQKQKELDAQKAAEESDSSDSESDEEEEDNMVTVATTTTTTSTTPSQPDQPIPALAAPTIEAAAMDIEVSAAAAPVGSAPVPTQSAQAADLSAWLPHSSAGEVDPDYLLALQLQAQLDGDAELAQQLQNETHHHTPGGPPAPSYTAAATPYVPIKPPTMAELMAQGAGGGHHAHPSQGTDGAQDPDYDPAIVCLICKQSPMSYIVLPSCEQPHIYCYSCAEKRAKMPSDRNDYNRYGFGRGGFRNRYSSGDKQALTCVLCSAISHLDGLQGLKSLKRHRKRKREGVSDGWCAEHKEEMSLYCMDDNQLICLLCAGTSHANHAYEALETAQHKLLPQVKNSLKELEGKWGKLEAFVKEVKEKEHNLAVDAERKRKKAKEEIDKLRKLLDEKEKEIDHAITSVHTQRQHSLDAKVTKAKAALEKIPAAITAVQSIIDEKSAMPFLRKYEDGEQDARELCNVPVPTIGRNWFSMPGLRVDHLDHIIKQSLKYQDLGDAHGMPYGVPHFGGGPVPYYAGEEQDNDDDEDDDDEDPQYSGFEKPLDDEQSSDDAVKAEAEFMALEKALLAAVSGAGGPPPQQ</sequence>
<evidence type="ECO:0000256" key="5">
    <source>
        <dbReference type="ARBA" id="ARBA00022679"/>
    </source>
</evidence>
<keyword evidence="16" id="KW-0175">Coiled coil</keyword>
<dbReference type="PROSITE" id="PS50119">
    <property type="entry name" value="ZF_BBOX"/>
    <property type="match status" value="1"/>
</dbReference>
<keyword evidence="9" id="KW-0067">ATP-binding</keyword>
<dbReference type="GO" id="GO:0005524">
    <property type="term" value="F:ATP binding"/>
    <property type="evidence" value="ECO:0007669"/>
    <property type="project" value="UniProtKB-KW"/>
</dbReference>
<protein>
    <recommendedName>
        <fullName evidence="11">Ubiquitin-conjugating enzyme E2 Z</fullName>
        <ecNumber evidence="3">2.3.2.23</ecNumber>
    </recommendedName>
    <alternativeName>
        <fullName evidence="12">E2 ubiquitin-conjugating enzyme Z</fullName>
    </alternativeName>
    <alternativeName>
        <fullName evidence="14">Ubiquitin carrier protein Z</fullName>
    </alternativeName>
    <alternativeName>
        <fullName evidence="13">Ubiquitin-protein ligase Z</fullName>
    </alternativeName>
</protein>
<evidence type="ECO:0000256" key="6">
    <source>
        <dbReference type="ARBA" id="ARBA00022703"/>
    </source>
</evidence>
<evidence type="ECO:0000259" key="18">
    <source>
        <dbReference type="PROSITE" id="PS50119"/>
    </source>
</evidence>
<evidence type="ECO:0000256" key="7">
    <source>
        <dbReference type="ARBA" id="ARBA00022741"/>
    </source>
</evidence>
<dbReference type="STRING" id="1257118.L8H6C6"/>
<dbReference type="GO" id="GO:0005634">
    <property type="term" value="C:nucleus"/>
    <property type="evidence" value="ECO:0007669"/>
    <property type="project" value="UniProtKB-SubCell"/>
</dbReference>
<dbReference type="PANTHER" id="PTHR46116:SF26">
    <property type="entry name" value="UBIQUITIN-CONJUGATING ENZYME E2 Z"/>
    <property type="match status" value="1"/>
</dbReference>
<reference evidence="20 21" key="1">
    <citation type="journal article" date="2013" name="Genome Biol.">
        <title>Genome of Acanthamoeba castellanii highlights extensive lateral gene transfer and early evolution of tyrosine kinase signaling.</title>
        <authorList>
            <person name="Clarke M."/>
            <person name="Lohan A.J."/>
            <person name="Liu B."/>
            <person name="Lagkouvardos I."/>
            <person name="Roy S."/>
            <person name="Zafar N."/>
            <person name="Bertelli C."/>
            <person name="Schilde C."/>
            <person name="Kianianmomeni A."/>
            <person name="Burglin T.R."/>
            <person name="Frech C."/>
            <person name="Turcotte B."/>
            <person name="Kopec K.O."/>
            <person name="Synnott J.M."/>
            <person name="Choo C."/>
            <person name="Paponov I."/>
            <person name="Finkler A."/>
            <person name="Soon Heng Tan C."/>
            <person name="Hutchins A.P."/>
            <person name="Weinmeier T."/>
            <person name="Rattei T."/>
            <person name="Chu J.S."/>
            <person name="Gimenez G."/>
            <person name="Irimia M."/>
            <person name="Rigden D.J."/>
            <person name="Fitzpatrick D.A."/>
            <person name="Lorenzo-Morales J."/>
            <person name="Bateman A."/>
            <person name="Chiu C.H."/>
            <person name="Tang P."/>
            <person name="Hegemann P."/>
            <person name="Fromm H."/>
            <person name="Raoult D."/>
            <person name="Greub G."/>
            <person name="Miranda-Saavedra D."/>
            <person name="Chen N."/>
            <person name="Nash P."/>
            <person name="Ginger M.L."/>
            <person name="Horn M."/>
            <person name="Schaap P."/>
            <person name="Caler L."/>
            <person name="Loftus B."/>
        </authorList>
    </citation>
    <scope>NUCLEOTIDE SEQUENCE [LARGE SCALE GENOMIC DNA]</scope>
    <source>
        <strain evidence="20 21">Neff</strain>
    </source>
</reference>
<feature type="region of interest" description="Disordered" evidence="17">
    <location>
        <begin position="461"/>
        <end position="480"/>
    </location>
</feature>
<feature type="coiled-coil region" evidence="16">
    <location>
        <begin position="656"/>
        <end position="697"/>
    </location>
</feature>
<evidence type="ECO:0000256" key="16">
    <source>
        <dbReference type="SAM" id="Coils"/>
    </source>
</evidence>
<feature type="region of interest" description="Disordered" evidence="17">
    <location>
        <begin position="293"/>
        <end position="328"/>
    </location>
</feature>
<dbReference type="GO" id="GO:0005737">
    <property type="term" value="C:cytoplasm"/>
    <property type="evidence" value="ECO:0007669"/>
    <property type="project" value="UniProtKB-SubCell"/>
</dbReference>
<evidence type="ECO:0000313" key="21">
    <source>
        <dbReference type="Proteomes" id="UP000011083"/>
    </source>
</evidence>
<keyword evidence="7" id="KW-0547">Nucleotide-binding</keyword>